<comment type="catalytic activity">
    <reaction evidence="1 6">
        <text>7,8-dihydroneopterin = 6-hydroxymethyl-7,8-dihydropterin + glycolaldehyde</text>
        <dbReference type="Rhea" id="RHEA:10540"/>
        <dbReference type="ChEBI" id="CHEBI:17001"/>
        <dbReference type="ChEBI" id="CHEBI:17071"/>
        <dbReference type="ChEBI" id="CHEBI:44841"/>
        <dbReference type="EC" id="4.1.2.25"/>
    </reaction>
</comment>
<evidence type="ECO:0000313" key="9">
    <source>
        <dbReference type="Proteomes" id="UP000182257"/>
    </source>
</evidence>
<dbReference type="GO" id="GO:0046654">
    <property type="term" value="P:tetrahydrofolate biosynthetic process"/>
    <property type="evidence" value="ECO:0007669"/>
    <property type="project" value="UniProtKB-UniRule"/>
</dbReference>
<keyword evidence="5 6" id="KW-0456">Lyase</keyword>
<organism evidence="8 9">
    <name type="scientific">Xylanibacter ruminicola</name>
    <name type="common">Prevotella ruminicola</name>
    <dbReference type="NCBI Taxonomy" id="839"/>
    <lineage>
        <taxon>Bacteria</taxon>
        <taxon>Pseudomonadati</taxon>
        <taxon>Bacteroidota</taxon>
        <taxon>Bacteroidia</taxon>
        <taxon>Bacteroidales</taxon>
        <taxon>Prevotellaceae</taxon>
        <taxon>Xylanibacter</taxon>
    </lineage>
</organism>
<evidence type="ECO:0000256" key="1">
    <source>
        <dbReference type="ARBA" id="ARBA00001353"/>
    </source>
</evidence>
<dbReference type="NCBIfam" id="TIGR00525">
    <property type="entry name" value="folB"/>
    <property type="match status" value="1"/>
</dbReference>
<name>A0A1H4F5L6_XYLRU</name>
<dbReference type="NCBIfam" id="TIGR00526">
    <property type="entry name" value="folB_dom"/>
    <property type="match status" value="1"/>
</dbReference>
<proteinExistence type="inferred from homology"/>
<protein>
    <recommendedName>
        <fullName evidence="6">7,8-dihydroneopterin aldolase</fullName>
        <ecNumber evidence="6">4.1.2.25</ecNumber>
    </recommendedName>
</protein>
<accession>A0A1H4F5L6</accession>
<feature type="domain" description="Dihydroneopterin aldolase/epimerase" evidence="7">
    <location>
        <begin position="7"/>
        <end position="119"/>
    </location>
</feature>
<dbReference type="Gene3D" id="3.30.1130.10">
    <property type="match status" value="1"/>
</dbReference>
<dbReference type="AlphaFoldDB" id="A0A1H4F5L6"/>
<dbReference type="InterPro" id="IPR043133">
    <property type="entry name" value="GTP-CH-I_C/QueF"/>
</dbReference>
<comment type="function">
    <text evidence="6">Catalyzes the conversion of 7,8-dihydroneopterin to 6-hydroxymethyl-7,8-dihydropterin.</text>
</comment>
<sequence>MEIESYIYLDEVRFYAFHGVMPQETQVGGEFLVSLRVGYPIQAAMETDDVADTLNYAELFQLVKQQMDIPSKLLEHVAGRIVKAIHEQFPQVSSVHLRITKKNPPMGADAAGAGVEVNVKM</sequence>
<reference evidence="8 9" key="1">
    <citation type="submission" date="2016-10" db="EMBL/GenBank/DDBJ databases">
        <authorList>
            <person name="de Groot N.N."/>
        </authorList>
    </citation>
    <scope>NUCLEOTIDE SEQUENCE [LARGE SCALE GENOMIC DNA]</scope>
    <source>
        <strain evidence="8 9">D31d</strain>
    </source>
</reference>
<dbReference type="Proteomes" id="UP000182257">
    <property type="component" value="Unassembled WGS sequence"/>
</dbReference>
<dbReference type="InterPro" id="IPR006157">
    <property type="entry name" value="FolB_dom"/>
</dbReference>
<dbReference type="InterPro" id="IPR006156">
    <property type="entry name" value="Dihydroneopterin_aldolase"/>
</dbReference>
<dbReference type="UniPathway" id="UPA00077">
    <property type="reaction ID" value="UER00154"/>
</dbReference>
<dbReference type="PANTHER" id="PTHR42844">
    <property type="entry name" value="DIHYDRONEOPTERIN ALDOLASE 1-RELATED"/>
    <property type="match status" value="1"/>
</dbReference>
<evidence type="ECO:0000259" key="7">
    <source>
        <dbReference type="SMART" id="SM00905"/>
    </source>
</evidence>
<dbReference type="SMART" id="SM00905">
    <property type="entry name" value="FolB"/>
    <property type="match status" value="1"/>
</dbReference>
<comment type="similarity">
    <text evidence="3 6">Belongs to the DHNA family.</text>
</comment>
<evidence type="ECO:0000256" key="2">
    <source>
        <dbReference type="ARBA" id="ARBA00005013"/>
    </source>
</evidence>
<dbReference type="EC" id="4.1.2.25" evidence="6"/>
<evidence type="ECO:0000256" key="6">
    <source>
        <dbReference type="RuleBase" id="RU362079"/>
    </source>
</evidence>
<dbReference type="GO" id="GO:0046656">
    <property type="term" value="P:folic acid biosynthetic process"/>
    <property type="evidence" value="ECO:0007669"/>
    <property type="project" value="UniProtKB-UniRule"/>
</dbReference>
<keyword evidence="4 6" id="KW-0289">Folate biosynthesis</keyword>
<comment type="pathway">
    <text evidence="2 6">Cofactor biosynthesis; tetrahydrofolate biosynthesis; 2-amino-4-hydroxy-6-hydroxymethyl-7,8-dihydropteridine diphosphate from 7,8-dihydroneopterin triphosphate: step 3/4.</text>
</comment>
<dbReference type="OrthoDB" id="9803748at2"/>
<dbReference type="EMBL" id="FNRF01000007">
    <property type="protein sequence ID" value="SEA92655.1"/>
    <property type="molecule type" value="Genomic_DNA"/>
</dbReference>
<gene>
    <name evidence="8" type="ORF">SAMN05216462_3148</name>
</gene>
<dbReference type="SUPFAM" id="SSF55620">
    <property type="entry name" value="Tetrahydrobiopterin biosynthesis enzymes-like"/>
    <property type="match status" value="1"/>
</dbReference>
<dbReference type="PANTHER" id="PTHR42844:SF1">
    <property type="entry name" value="DIHYDRONEOPTERIN ALDOLASE 1-RELATED"/>
    <property type="match status" value="1"/>
</dbReference>
<dbReference type="Pfam" id="PF02152">
    <property type="entry name" value="FolB"/>
    <property type="match status" value="1"/>
</dbReference>
<evidence type="ECO:0000256" key="3">
    <source>
        <dbReference type="ARBA" id="ARBA00005708"/>
    </source>
</evidence>
<evidence type="ECO:0000256" key="5">
    <source>
        <dbReference type="ARBA" id="ARBA00023239"/>
    </source>
</evidence>
<dbReference type="GO" id="GO:0004150">
    <property type="term" value="F:dihydroneopterin aldolase activity"/>
    <property type="evidence" value="ECO:0007669"/>
    <property type="project" value="UniProtKB-UniRule"/>
</dbReference>
<evidence type="ECO:0000256" key="4">
    <source>
        <dbReference type="ARBA" id="ARBA00022909"/>
    </source>
</evidence>
<evidence type="ECO:0000313" key="8">
    <source>
        <dbReference type="EMBL" id="SEA92655.1"/>
    </source>
</evidence>
<dbReference type="GO" id="GO:0005737">
    <property type="term" value="C:cytoplasm"/>
    <property type="evidence" value="ECO:0007669"/>
    <property type="project" value="TreeGrafter"/>
</dbReference>